<dbReference type="PANTHER" id="PTHR11362:SF82">
    <property type="entry name" value="PHOSPHATIDYLETHANOLAMINE-BINDING PROTEIN 4"/>
    <property type="match status" value="1"/>
</dbReference>
<dbReference type="Pfam" id="PF01161">
    <property type="entry name" value="PBP"/>
    <property type="match status" value="1"/>
</dbReference>
<reference evidence="2" key="2">
    <citation type="submission" date="2025-09" db="UniProtKB">
        <authorList>
            <consortium name="Ensembl"/>
        </authorList>
    </citation>
    <scope>IDENTIFICATION</scope>
</reference>
<keyword evidence="3" id="KW-1185">Reference proteome</keyword>
<dbReference type="GeneTree" id="ENSGT00940000162387"/>
<evidence type="ECO:0000313" key="3">
    <source>
        <dbReference type="Proteomes" id="UP000472275"/>
    </source>
</evidence>
<evidence type="ECO:0000313" key="2">
    <source>
        <dbReference type="Ensembl" id="ENSACCP00020009972.1"/>
    </source>
</evidence>
<dbReference type="Ensembl" id="ENSACCT00020010397.1">
    <property type="protein sequence ID" value="ENSACCP00020009972.1"/>
    <property type="gene ID" value="ENSACCG00020006801.1"/>
</dbReference>
<dbReference type="InterPro" id="IPR036610">
    <property type="entry name" value="PEBP-like_sf"/>
</dbReference>
<gene>
    <name evidence="2" type="primary">PEBP4</name>
</gene>
<name>A0A663EC71_AQUCH</name>
<dbReference type="Proteomes" id="UP000472275">
    <property type="component" value="Chromosome 13"/>
</dbReference>
<accession>A0A663EC71</accession>
<dbReference type="Gene3D" id="3.90.280.10">
    <property type="entry name" value="PEBP-like"/>
    <property type="match status" value="1"/>
</dbReference>
<dbReference type="InterPro" id="IPR035810">
    <property type="entry name" value="PEBP_euk"/>
</dbReference>
<dbReference type="AlphaFoldDB" id="A0A663EC71"/>
<dbReference type="InParanoid" id="A0A663EC71"/>
<dbReference type="PANTHER" id="PTHR11362">
    <property type="entry name" value="PHOSPHATIDYLETHANOLAMINE-BINDING PROTEIN"/>
    <property type="match status" value="1"/>
</dbReference>
<evidence type="ECO:0000256" key="1">
    <source>
        <dbReference type="ARBA" id="ARBA00007091"/>
    </source>
</evidence>
<comment type="similarity">
    <text evidence="1">Belongs to the phosphatidylethanolamine-binding protein family.</text>
</comment>
<protein>
    <submittedName>
        <fullName evidence="2">Phosphatidylethanolamine binding protein 4</fullName>
    </submittedName>
</protein>
<dbReference type="CDD" id="cd00866">
    <property type="entry name" value="PEBP_euk"/>
    <property type="match status" value="1"/>
</dbReference>
<dbReference type="PROSITE" id="PS01220">
    <property type="entry name" value="PBP"/>
    <property type="match status" value="1"/>
</dbReference>
<organism evidence="2 3">
    <name type="scientific">Aquila chrysaetos chrysaetos</name>
    <dbReference type="NCBI Taxonomy" id="223781"/>
    <lineage>
        <taxon>Eukaryota</taxon>
        <taxon>Metazoa</taxon>
        <taxon>Chordata</taxon>
        <taxon>Craniata</taxon>
        <taxon>Vertebrata</taxon>
        <taxon>Euteleostomi</taxon>
        <taxon>Archelosauria</taxon>
        <taxon>Archosauria</taxon>
        <taxon>Dinosauria</taxon>
        <taxon>Saurischia</taxon>
        <taxon>Theropoda</taxon>
        <taxon>Coelurosauria</taxon>
        <taxon>Aves</taxon>
        <taxon>Neognathae</taxon>
        <taxon>Neoaves</taxon>
        <taxon>Telluraves</taxon>
        <taxon>Accipitrimorphae</taxon>
        <taxon>Accipitriformes</taxon>
        <taxon>Accipitridae</taxon>
        <taxon>Accipitrinae</taxon>
        <taxon>Aquila</taxon>
    </lineage>
</organism>
<dbReference type="InterPro" id="IPR001858">
    <property type="entry name" value="Phosphatidylethanolamine-bd_CS"/>
</dbReference>
<dbReference type="InterPro" id="IPR008914">
    <property type="entry name" value="PEBP"/>
</dbReference>
<sequence length="281" mass="31788">MQACQGKRLGSGLCRMLQGLKRVPARGAAGAEGRMKLLGAVLLAASLLGTAARGEQSPWPDDPLRTCFFQMLGGVDGEFCRGDLEIIYPELGDVGCTYIPKCHQYRWRISREWGSPRVRYPQAEKALRKCCPHKMRSRSWMPKLVRGFKVRFNTAVDGRSMSPESKKYVLVLVDPDAPSRANPRNRFWRHWLVTDIPGADLRTGDVKGLVLTDYVRPTPPPRSGYHRYQLRLYEQPAHEAIALSPEERVSLGAWAMESFVEQFRLGSPVASTQFLTKYYED</sequence>
<dbReference type="SUPFAM" id="SSF49777">
    <property type="entry name" value="PEBP-like"/>
    <property type="match status" value="1"/>
</dbReference>
<reference evidence="2" key="1">
    <citation type="submission" date="2025-08" db="UniProtKB">
        <authorList>
            <consortium name="Ensembl"/>
        </authorList>
    </citation>
    <scope>IDENTIFICATION</scope>
</reference>
<proteinExistence type="inferred from homology"/>